<keyword evidence="5 8" id="KW-0812">Transmembrane</keyword>
<comment type="subcellular location">
    <subcellularLocation>
        <location evidence="1">Cell membrane</location>
        <topology evidence="1">Multi-pass membrane protein</topology>
    </subcellularLocation>
</comment>
<keyword evidence="6 8" id="KW-1133">Transmembrane helix</keyword>
<evidence type="ECO:0000256" key="5">
    <source>
        <dbReference type="ARBA" id="ARBA00022692"/>
    </source>
</evidence>
<evidence type="ECO:0000256" key="8">
    <source>
        <dbReference type="SAM" id="Phobius"/>
    </source>
</evidence>
<organism evidence="10 11">
    <name type="scientific">Nesterenkonia natronophila</name>
    <dbReference type="NCBI Taxonomy" id="2174932"/>
    <lineage>
        <taxon>Bacteria</taxon>
        <taxon>Bacillati</taxon>
        <taxon>Actinomycetota</taxon>
        <taxon>Actinomycetes</taxon>
        <taxon>Micrococcales</taxon>
        <taxon>Micrococcaceae</taxon>
        <taxon>Nesterenkonia</taxon>
    </lineage>
</organism>
<dbReference type="EMBL" id="QYZP01000002">
    <property type="protein sequence ID" value="RJN32119.1"/>
    <property type="molecule type" value="Genomic_DNA"/>
</dbReference>
<accession>A0A3A4G1X8</accession>
<sequence length="394" mass="41027">MSSEGLQPRTRPYRRLLVALFFIGVATFAQLYSPQGLLPVIASDQGVSADQAALMVSMATLGLALGVIPWSYLGDAYGRKKAMLWAVILACLFAALTILMPTFPLALMMRFFEGLMLGGVPALAVAYLSEEVSPRAAAVAAGTYISGTTVGGLTGRIIAAPVGDQLGWKPGLLAVTGLAVVCVLIFVLTAPRARNFTPGRSTFRYAAGQLVGNLRSSGLRVIYLQGFLTMGGFVAMYNFMTFHLADPPFGLPLGLISLIFLAYVAGTLSAPRAGVLAARLGRKQVLIGGNLVMLCGVVLTLVPHLWAIILGMVVMTGGFFASHAVASGWSGALAVAGRAQSASLYNVGYYGGSSLFGYLGGTFFAASGWLGTVGMVVGLTVVATVLVSAVLPRE</sequence>
<dbReference type="InterPro" id="IPR011701">
    <property type="entry name" value="MFS"/>
</dbReference>
<comment type="similarity">
    <text evidence="2">Belongs to the major facilitator superfamily.</text>
</comment>
<dbReference type="PROSITE" id="PS50850">
    <property type="entry name" value="MFS"/>
    <property type="match status" value="1"/>
</dbReference>
<dbReference type="OrthoDB" id="63984at2"/>
<gene>
    <name evidence="10" type="ORF">D3250_08570</name>
</gene>
<feature type="transmembrane region" description="Helical" evidence="8">
    <location>
        <begin position="52"/>
        <end position="72"/>
    </location>
</feature>
<dbReference type="CDD" id="cd17324">
    <property type="entry name" value="MFS_NepI_like"/>
    <property type="match status" value="1"/>
</dbReference>
<feature type="transmembrane region" description="Helical" evidence="8">
    <location>
        <begin position="221"/>
        <end position="239"/>
    </location>
</feature>
<feature type="transmembrane region" description="Helical" evidence="8">
    <location>
        <begin position="136"/>
        <end position="159"/>
    </location>
</feature>
<feature type="transmembrane region" description="Helical" evidence="8">
    <location>
        <begin position="285"/>
        <end position="302"/>
    </location>
</feature>
<proteinExistence type="inferred from homology"/>
<keyword evidence="7 8" id="KW-0472">Membrane</keyword>
<feature type="transmembrane region" description="Helical" evidence="8">
    <location>
        <begin position="347"/>
        <end position="366"/>
    </location>
</feature>
<keyword evidence="4" id="KW-1003">Cell membrane</keyword>
<keyword evidence="3" id="KW-0813">Transport</keyword>
<evidence type="ECO:0000256" key="7">
    <source>
        <dbReference type="ARBA" id="ARBA00023136"/>
    </source>
</evidence>
<evidence type="ECO:0000256" key="2">
    <source>
        <dbReference type="ARBA" id="ARBA00008335"/>
    </source>
</evidence>
<dbReference type="PANTHER" id="PTHR43271">
    <property type="entry name" value="BLL2771 PROTEIN"/>
    <property type="match status" value="1"/>
</dbReference>
<dbReference type="Proteomes" id="UP000266615">
    <property type="component" value="Unassembled WGS sequence"/>
</dbReference>
<evidence type="ECO:0000256" key="1">
    <source>
        <dbReference type="ARBA" id="ARBA00004651"/>
    </source>
</evidence>
<feature type="domain" description="Major facilitator superfamily (MFS) profile" evidence="9">
    <location>
        <begin position="12"/>
        <end position="394"/>
    </location>
</feature>
<reference evidence="10 11" key="1">
    <citation type="submission" date="2018-09" db="EMBL/GenBank/DDBJ databases">
        <title>Nesterenkonia natronophila sp. nov., an alkaliphilic actinobacteriume isolated from a soda lake, and emended description of the genus Nesterenkonia.</title>
        <authorList>
            <person name="Menes R.J."/>
            <person name="Iriarte A."/>
        </authorList>
    </citation>
    <scope>NUCLEOTIDE SEQUENCE [LARGE SCALE GENOMIC DNA]</scope>
    <source>
        <strain evidence="10 11">M8</strain>
    </source>
</reference>
<comment type="caution">
    <text evidence="10">The sequence shown here is derived from an EMBL/GenBank/DDBJ whole genome shotgun (WGS) entry which is preliminary data.</text>
</comment>
<dbReference type="PANTHER" id="PTHR43271:SF1">
    <property type="entry name" value="INNER MEMBRANE TRANSPORT PROTEIN YNFM"/>
    <property type="match status" value="1"/>
</dbReference>
<feature type="transmembrane region" description="Helical" evidence="8">
    <location>
        <begin position="251"/>
        <end position="273"/>
    </location>
</feature>
<evidence type="ECO:0000259" key="9">
    <source>
        <dbReference type="PROSITE" id="PS50850"/>
    </source>
</evidence>
<keyword evidence="11" id="KW-1185">Reference proteome</keyword>
<name>A0A3A4G1X8_9MICC</name>
<feature type="transmembrane region" description="Helical" evidence="8">
    <location>
        <begin position="372"/>
        <end position="391"/>
    </location>
</feature>
<feature type="transmembrane region" description="Helical" evidence="8">
    <location>
        <begin position="109"/>
        <end position="129"/>
    </location>
</feature>
<dbReference type="InterPro" id="IPR020846">
    <property type="entry name" value="MFS_dom"/>
</dbReference>
<dbReference type="Gene3D" id="1.20.1250.20">
    <property type="entry name" value="MFS general substrate transporter like domains"/>
    <property type="match status" value="1"/>
</dbReference>
<evidence type="ECO:0000256" key="3">
    <source>
        <dbReference type="ARBA" id="ARBA00022448"/>
    </source>
</evidence>
<feature type="transmembrane region" description="Helical" evidence="8">
    <location>
        <begin position="84"/>
        <end position="103"/>
    </location>
</feature>
<feature type="transmembrane region" description="Helical" evidence="8">
    <location>
        <begin position="12"/>
        <end position="32"/>
    </location>
</feature>
<evidence type="ECO:0000256" key="4">
    <source>
        <dbReference type="ARBA" id="ARBA00022475"/>
    </source>
</evidence>
<protein>
    <submittedName>
        <fullName evidence="10">MFS transporter</fullName>
    </submittedName>
</protein>
<evidence type="ECO:0000313" key="10">
    <source>
        <dbReference type="EMBL" id="RJN32119.1"/>
    </source>
</evidence>
<feature type="transmembrane region" description="Helical" evidence="8">
    <location>
        <begin position="171"/>
        <end position="190"/>
    </location>
</feature>
<dbReference type="Pfam" id="PF07690">
    <property type="entry name" value="MFS_1"/>
    <property type="match status" value="1"/>
</dbReference>
<evidence type="ECO:0000313" key="11">
    <source>
        <dbReference type="Proteomes" id="UP000266615"/>
    </source>
</evidence>
<dbReference type="AlphaFoldDB" id="A0A3A4G1X8"/>
<dbReference type="InterPro" id="IPR036259">
    <property type="entry name" value="MFS_trans_sf"/>
</dbReference>
<dbReference type="SUPFAM" id="SSF103473">
    <property type="entry name" value="MFS general substrate transporter"/>
    <property type="match status" value="1"/>
</dbReference>
<dbReference type="GO" id="GO:0005886">
    <property type="term" value="C:plasma membrane"/>
    <property type="evidence" value="ECO:0007669"/>
    <property type="project" value="UniProtKB-SubCell"/>
</dbReference>
<feature type="transmembrane region" description="Helical" evidence="8">
    <location>
        <begin position="308"/>
        <end position="335"/>
    </location>
</feature>
<dbReference type="GO" id="GO:0022857">
    <property type="term" value="F:transmembrane transporter activity"/>
    <property type="evidence" value="ECO:0007669"/>
    <property type="project" value="InterPro"/>
</dbReference>
<evidence type="ECO:0000256" key="6">
    <source>
        <dbReference type="ARBA" id="ARBA00022989"/>
    </source>
</evidence>